<accession>A0A8J8T743</accession>
<dbReference type="SUPFAM" id="SSF48340">
    <property type="entry name" value="Interferon-induced guanylate-binding protein 1 (GBP1), C-terminal domain"/>
    <property type="match status" value="1"/>
</dbReference>
<dbReference type="InterPro" id="IPR030386">
    <property type="entry name" value="G_GB1_RHD3_dom"/>
</dbReference>
<dbReference type="InterPro" id="IPR036543">
    <property type="entry name" value="Guanylate-bd_C_sf"/>
</dbReference>
<evidence type="ECO:0000313" key="8">
    <source>
        <dbReference type="Proteomes" id="UP000785679"/>
    </source>
</evidence>
<dbReference type="AlphaFoldDB" id="A0A8J8T743"/>
<evidence type="ECO:0000256" key="1">
    <source>
        <dbReference type="ARBA" id="ARBA00022741"/>
    </source>
</evidence>
<keyword evidence="2" id="KW-0378">Hydrolase</keyword>
<dbReference type="InterPro" id="IPR027417">
    <property type="entry name" value="P-loop_NTPase"/>
</dbReference>
<dbReference type="Pfam" id="PF02263">
    <property type="entry name" value="GBP"/>
    <property type="match status" value="1"/>
</dbReference>
<evidence type="ECO:0000256" key="3">
    <source>
        <dbReference type="ARBA" id="ARBA00023134"/>
    </source>
</evidence>
<proteinExistence type="inferred from homology"/>
<dbReference type="PANTHER" id="PTHR10751">
    <property type="entry name" value="GUANYLATE BINDING PROTEIN"/>
    <property type="match status" value="1"/>
</dbReference>
<feature type="domain" description="GB1/RHD3-type G" evidence="6">
    <location>
        <begin position="44"/>
        <end position="299"/>
    </location>
</feature>
<feature type="coiled-coil region" evidence="5">
    <location>
        <begin position="747"/>
        <end position="795"/>
    </location>
</feature>
<dbReference type="PROSITE" id="PS51715">
    <property type="entry name" value="G_GB1_RHD3"/>
    <property type="match status" value="1"/>
</dbReference>
<keyword evidence="5" id="KW-0175">Coiled coil</keyword>
<protein>
    <recommendedName>
        <fullName evidence="6">GB1/RHD3-type G domain-containing protein</fullName>
    </recommendedName>
</protein>
<organism evidence="7 8">
    <name type="scientific">Halteria grandinella</name>
    <dbReference type="NCBI Taxonomy" id="5974"/>
    <lineage>
        <taxon>Eukaryota</taxon>
        <taxon>Sar</taxon>
        <taxon>Alveolata</taxon>
        <taxon>Ciliophora</taxon>
        <taxon>Intramacronucleata</taxon>
        <taxon>Spirotrichea</taxon>
        <taxon>Stichotrichia</taxon>
        <taxon>Sporadotrichida</taxon>
        <taxon>Halteriidae</taxon>
        <taxon>Halteria</taxon>
    </lineage>
</organism>
<dbReference type="Gene3D" id="3.40.50.300">
    <property type="entry name" value="P-loop containing nucleotide triphosphate hydrolases"/>
    <property type="match status" value="1"/>
</dbReference>
<evidence type="ECO:0000259" key="6">
    <source>
        <dbReference type="PROSITE" id="PS51715"/>
    </source>
</evidence>
<keyword evidence="3" id="KW-0342">GTP-binding</keyword>
<dbReference type="OrthoDB" id="2135133at2759"/>
<dbReference type="GO" id="GO:0003924">
    <property type="term" value="F:GTPase activity"/>
    <property type="evidence" value="ECO:0007669"/>
    <property type="project" value="InterPro"/>
</dbReference>
<dbReference type="CDD" id="cd01851">
    <property type="entry name" value="GBP"/>
    <property type="match status" value="1"/>
</dbReference>
<keyword evidence="1" id="KW-0547">Nucleotide-binding</keyword>
<evidence type="ECO:0000256" key="2">
    <source>
        <dbReference type="ARBA" id="ARBA00022801"/>
    </source>
</evidence>
<dbReference type="InterPro" id="IPR015894">
    <property type="entry name" value="Guanylate-bd_N"/>
</dbReference>
<feature type="coiled-coil region" evidence="5">
    <location>
        <begin position="518"/>
        <end position="677"/>
    </location>
</feature>
<keyword evidence="8" id="KW-1185">Reference proteome</keyword>
<gene>
    <name evidence="7" type="ORF">FGO68_gene1858</name>
</gene>
<sequence length="897" mass="103722">MESRNQSLASSGKAIPFIQIEEDDTRKFVVSTEAMALLESGSSRKKVAVVAIAGPYRSGKSFLANRFVGQMGEAFKIGATVQSCTRGIWMWNKLIPINDEIDAILLDTEGLGSTDREFDIDIKIFALSILLSSTFVFNQIGHITEQSLEDLAVVLRLTNELKIRDNGGAESEETGIEFKQYFPSFVWVLRDFGLDFKTLTPKSYLEQVLETQKSKSSMTDDDSTFHKNQIRESIKNFFADLDCFTLVRPVVNESQLAHIEDLDFDRDLRPEFKEGINRLMSKLKAPETCKVKHVNGKALTSSMLLGMALEYVEAINNQEIPVVMNCFERVIQVESRRFTEQLFDELTNKIVSESPESSMPFQGDEDDFDPYLDSMLEKYINYANKRLAEQLGDIASVEVLLSTRDEFEQRVRAFFKEEVRESNKLVAQAQYENRMEALILSTPSITSYLDSIQTTDELDAVTLMKALTHQAKQILSGYLTHSKASLPSREDTIVHKYFQEHLLDKELTNIFSTVEHLYEKASQRVKVMIGEAKNAENRLEMQVEGQERALKALEEEKSALIRDKTQKEVQIEDINRQIKQVDDEKSSFIHLKQLEVQTQKANHEQAMIDVQAEIKTLQSDIELLREHIQKNQEMIRLLQKTKLKDVASLKNQQQIMIESLEQSKKKLQENAELMAVNSLFKKLKVNFDDMKVMLNELNELHVIKQEYFQVQKEIQDREIKAQYSEYRLRKKFECDQEELTIRHNKSLEDLEKDKVRISAEMQGLEQAITVIQNEYNAQQSKLENIKRESRLVEEQISLNKEIEKHQDSLLRSIGEKIRVETDRQEYLEVQLYDQSVKKATQSEDQDKVLLFMEEFIKRQTCAAKPKDNTMFRELSDSDRESVNEILKPIGVHYKEVF</sequence>
<dbReference type="SUPFAM" id="SSF52540">
    <property type="entry name" value="P-loop containing nucleoside triphosphate hydrolases"/>
    <property type="match status" value="1"/>
</dbReference>
<evidence type="ECO:0000256" key="5">
    <source>
        <dbReference type="SAM" id="Coils"/>
    </source>
</evidence>
<dbReference type="EMBL" id="RRYP01003463">
    <property type="protein sequence ID" value="TNV83778.1"/>
    <property type="molecule type" value="Genomic_DNA"/>
</dbReference>
<dbReference type="GO" id="GO:0005525">
    <property type="term" value="F:GTP binding"/>
    <property type="evidence" value="ECO:0007669"/>
    <property type="project" value="UniProtKB-KW"/>
</dbReference>
<comment type="similarity">
    <text evidence="4">Belongs to the TRAFAC class dynamin-like GTPase superfamily. GB1/RHD3 GTPase family.</text>
</comment>
<dbReference type="Proteomes" id="UP000785679">
    <property type="component" value="Unassembled WGS sequence"/>
</dbReference>
<reference evidence="7" key="1">
    <citation type="submission" date="2019-06" db="EMBL/GenBank/DDBJ databases">
        <authorList>
            <person name="Zheng W."/>
        </authorList>
    </citation>
    <scope>NUCLEOTIDE SEQUENCE</scope>
    <source>
        <strain evidence="7">QDHG01</strain>
    </source>
</reference>
<name>A0A8J8T743_HALGN</name>
<evidence type="ECO:0000256" key="4">
    <source>
        <dbReference type="PROSITE-ProRule" id="PRU01052"/>
    </source>
</evidence>
<evidence type="ECO:0000313" key="7">
    <source>
        <dbReference type="EMBL" id="TNV83778.1"/>
    </source>
</evidence>
<comment type="caution">
    <text evidence="7">The sequence shown here is derived from an EMBL/GenBank/DDBJ whole genome shotgun (WGS) entry which is preliminary data.</text>
</comment>